<keyword evidence="1" id="KW-0472">Membrane</keyword>
<gene>
    <name evidence="2" type="ORF">Esi_0010_0158</name>
</gene>
<name>D8LC41_ECTSI</name>
<keyword evidence="1" id="KW-1133">Transmembrane helix</keyword>
<keyword evidence="3" id="KW-1185">Reference proteome</keyword>
<dbReference type="AlphaFoldDB" id="D8LC41"/>
<proteinExistence type="predicted"/>
<evidence type="ECO:0000313" key="2">
    <source>
        <dbReference type="EMBL" id="CBN79224.1"/>
    </source>
</evidence>
<feature type="transmembrane region" description="Helical" evidence="1">
    <location>
        <begin position="16"/>
        <end position="39"/>
    </location>
</feature>
<organism evidence="2 3">
    <name type="scientific">Ectocarpus siliculosus</name>
    <name type="common">Brown alga</name>
    <name type="synonym">Conferva siliculosa</name>
    <dbReference type="NCBI Taxonomy" id="2880"/>
    <lineage>
        <taxon>Eukaryota</taxon>
        <taxon>Sar</taxon>
        <taxon>Stramenopiles</taxon>
        <taxon>Ochrophyta</taxon>
        <taxon>PX clade</taxon>
        <taxon>Phaeophyceae</taxon>
        <taxon>Ectocarpales</taxon>
        <taxon>Ectocarpaceae</taxon>
        <taxon>Ectocarpus</taxon>
    </lineage>
</organism>
<evidence type="ECO:0000256" key="1">
    <source>
        <dbReference type="SAM" id="Phobius"/>
    </source>
</evidence>
<dbReference type="EMBL" id="FN649733">
    <property type="protein sequence ID" value="CBN79224.1"/>
    <property type="molecule type" value="Genomic_DNA"/>
</dbReference>
<dbReference type="EMBL" id="FN647683">
    <property type="protein sequence ID" value="CBN79224.1"/>
    <property type="molecule type" value="Genomic_DNA"/>
</dbReference>
<keyword evidence="1" id="KW-0812">Transmembrane</keyword>
<protein>
    <submittedName>
        <fullName evidence="2">Uncharacterized protein</fullName>
    </submittedName>
</protein>
<dbReference type="InParanoid" id="D8LC41"/>
<reference evidence="2 3" key="1">
    <citation type="journal article" date="2010" name="Nature">
        <title>The Ectocarpus genome and the independent evolution of multicellularity in brown algae.</title>
        <authorList>
            <person name="Cock J.M."/>
            <person name="Sterck L."/>
            <person name="Rouze P."/>
            <person name="Scornet D."/>
            <person name="Allen A.E."/>
            <person name="Amoutzias G."/>
            <person name="Anthouard V."/>
            <person name="Artiguenave F."/>
            <person name="Aury J.M."/>
            <person name="Badger J.H."/>
            <person name="Beszteri B."/>
            <person name="Billiau K."/>
            <person name="Bonnet E."/>
            <person name="Bothwell J.H."/>
            <person name="Bowler C."/>
            <person name="Boyen C."/>
            <person name="Brownlee C."/>
            <person name="Carrano C.J."/>
            <person name="Charrier B."/>
            <person name="Cho G.Y."/>
            <person name="Coelho S.M."/>
            <person name="Collen J."/>
            <person name="Corre E."/>
            <person name="Da Silva C."/>
            <person name="Delage L."/>
            <person name="Delaroque N."/>
            <person name="Dittami S.M."/>
            <person name="Doulbeau S."/>
            <person name="Elias M."/>
            <person name="Farnham G."/>
            <person name="Gachon C.M."/>
            <person name="Gschloessl B."/>
            <person name="Heesch S."/>
            <person name="Jabbari K."/>
            <person name="Jubin C."/>
            <person name="Kawai H."/>
            <person name="Kimura K."/>
            <person name="Kloareg B."/>
            <person name="Kupper F.C."/>
            <person name="Lang D."/>
            <person name="Le Bail A."/>
            <person name="Leblanc C."/>
            <person name="Lerouge P."/>
            <person name="Lohr M."/>
            <person name="Lopez P.J."/>
            <person name="Martens C."/>
            <person name="Maumus F."/>
            <person name="Michel G."/>
            <person name="Miranda-Saavedra D."/>
            <person name="Morales J."/>
            <person name="Moreau H."/>
            <person name="Motomura T."/>
            <person name="Nagasato C."/>
            <person name="Napoli C.A."/>
            <person name="Nelson D.R."/>
            <person name="Nyvall-Collen P."/>
            <person name="Peters A.F."/>
            <person name="Pommier C."/>
            <person name="Potin P."/>
            <person name="Poulain J."/>
            <person name="Quesneville H."/>
            <person name="Read B."/>
            <person name="Rensing S.A."/>
            <person name="Ritter A."/>
            <person name="Rousvoal S."/>
            <person name="Samanta M."/>
            <person name="Samson G."/>
            <person name="Schroeder D.C."/>
            <person name="Segurens B."/>
            <person name="Strittmatter M."/>
            <person name="Tonon T."/>
            <person name="Tregear J.W."/>
            <person name="Valentin K."/>
            <person name="von Dassow P."/>
            <person name="Yamagishi T."/>
            <person name="Van de Peer Y."/>
            <person name="Wincker P."/>
        </authorList>
    </citation>
    <scope>NUCLEOTIDE SEQUENCE [LARGE SCALE GENOMIC DNA]</scope>
    <source>
        <strain evidence="3">Ec32 / CCAP1310/4</strain>
    </source>
</reference>
<evidence type="ECO:0000313" key="3">
    <source>
        <dbReference type="Proteomes" id="UP000002630"/>
    </source>
</evidence>
<dbReference type="Proteomes" id="UP000002630">
    <property type="component" value="Linkage Group LG08"/>
</dbReference>
<sequence length="80" mass="9132">MLRRPFFFSSSVCREVSAVVVVAVFPSLVSFESLFWCVCNSRKGRRRALPPFCSFQPLREQPRATCGRSIPDGHDDFFEA</sequence>
<accession>D8LC41</accession>